<keyword evidence="5" id="KW-0472">Membrane</keyword>
<dbReference type="PANTHER" id="PTHR44144">
    <property type="entry name" value="DNAJ HOMOLOG SUBFAMILY C MEMBER 9"/>
    <property type="match status" value="1"/>
</dbReference>
<dbReference type="GeneTree" id="ENSGT00390000014549"/>
<evidence type="ECO:0000256" key="2">
    <source>
        <dbReference type="ARBA" id="ARBA00054761"/>
    </source>
</evidence>
<comment type="function">
    <text evidence="2">Acts as a dual histone chaperone and heat shock co-chaperone. As a histone chaperone, forms a co-chaperone complex with MCM2 and histone H3-H4 heterodimers; and may thereby assist MCM2 in histone H3-H4 heterodimer recognition and facilitate the assembly of histones into nucleosomes. May also act as a histone co-chaperone together with TONSL. May recruit histone chaperones ASF1A, NASP and SPT2 to histone H3-H4 heterodimers. Also plays a role as co-chaperone of the HSP70 family of molecular chaperone proteins, such as HSPA1A, HSPA1B and HSPA8. As a co-chaperone, may play a role in the recruitment of HSP70-type molecular chaperone machinery to histone H3-H4 substrates, thereby maintaining the histone structural integrity. Exhibits activity to assemble histones onto DNA in vitro.</text>
</comment>
<dbReference type="Proteomes" id="UP000314980">
    <property type="component" value="Unassembled WGS sequence"/>
</dbReference>
<accession>A0A4W6EPA1</accession>
<feature type="transmembrane region" description="Helical" evidence="5">
    <location>
        <begin position="223"/>
        <end position="245"/>
    </location>
</feature>
<evidence type="ECO:0000313" key="7">
    <source>
        <dbReference type="Ensembl" id="ENSLCAP00010039721.1"/>
    </source>
</evidence>
<keyword evidence="1" id="KW-0597">Phosphoprotein</keyword>
<feature type="region of interest" description="Disordered" evidence="4">
    <location>
        <begin position="181"/>
        <end position="206"/>
    </location>
</feature>
<keyword evidence="8" id="KW-1185">Reference proteome</keyword>
<protein>
    <recommendedName>
        <fullName evidence="3">DnaJ homolog subfamily C member 9</fullName>
    </recommendedName>
</protein>
<sequence length="293" mass="33866">MGLLERCQELFKTSNLYEVLGITKEAAEAEIRRSYYKVSLKVHPDRAPEDPLATEKFQVLGKLYAVLSDKEQRAVYDEQGVVDEESDVLSQDRCWEDYWRLLFPKITVQDILEFEKKYKGSEEERQDVIQLYVQHQGDMDAITASALCCSQEDEPRLCSIIQAAIDSEEVTAFPAFTRESEKKKRARRKRADRERQEAEEMQKEMGLGDQDDSLVMMLKVTGAYTRLAGCCFLFFPSITFPCLFFSSKDRHPESRILIVSYPTWKQNTPKKMGNLKGDEEEKSEKRTGSGYSR</sequence>
<keyword evidence="5" id="KW-0812">Transmembrane</keyword>
<dbReference type="Pfam" id="PF00226">
    <property type="entry name" value="DnaJ"/>
    <property type="match status" value="1"/>
</dbReference>
<dbReference type="FunFam" id="1.10.287.110:FF:000035">
    <property type="entry name" value="DnaJ homolog subfamily C member 9"/>
    <property type="match status" value="1"/>
</dbReference>
<proteinExistence type="predicted"/>
<dbReference type="InParanoid" id="A0A4W6EPA1"/>
<dbReference type="InterPro" id="IPR018253">
    <property type="entry name" value="DnaJ_domain_CS"/>
</dbReference>
<dbReference type="InterPro" id="IPR036869">
    <property type="entry name" value="J_dom_sf"/>
</dbReference>
<organism evidence="7 8">
    <name type="scientific">Lates calcarifer</name>
    <name type="common">Barramundi</name>
    <name type="synonym">Holocentrus calcarifer</name>
    <dbReference type="NCBI Taxonomy" id="8187"/>
    <lineage>
        <taxon>Eukaryota</taxon>
        <taxon>Metazoa</taxon>
        <taxon>Chordata</taxon>
        <taxon>Craniata</taxon>
        <taxon>Vertebrata</taxon>
        <taxon>Euteleostomi</taxon>
        <taxon>Actinopterygii</taxon>
        <taxon>Neopterygii</taxon>
        <taxon>Teleostei</taxon>
        <taxon>Neoteleostei</taxon>
        <taxon>Acanthomorphata</taxon>
        <taxon>Carangaria</taxon>
        <taxon>Carangaria incertae sedis</taxon>
        <taxon>Centropomidae</taxon>
        <taxon>Lates</taxon>
    </lineage>
</organism>
<dbReference type="CDD" id="cd06257">
    <property type="entry name" value="DnaJ"/>
    <property type="match status" value="1"/>
</dbReference>
<reference evidence="7" key="3">
    <citation type="submission" date="2025-09" db="UniProtKB">
        <authorList>
            <consortium name="Ensembl"/>
        </authorList>
    </citation>
    <scope>IDENTIFICATION</scope>
</reference>
<dbReference type="Ensembl" id="ENSLCAT00010040661.1">
    <property type="protein sequence ID" value="ENSLCAP00010039721.1"/>
    <property type="gene ID" value="ENSLCAG00010018558.1"/>
</dbReference>
<dbReference type="PANTHER" id="PTHR44144:SF1">
    <property type="entry name" value="DNAJ HOMOLOG SUBFAMILY C MEMBER 9"/>
    <property type="match status" value="1"/>
</dbReference>
<dbReference type="PROSITE" id="PS00636">
    <property type="entry name" value="DNAJ_1"/>
    <property type="match status" value="1"/>
</dbReference>
<evidence type="ECO:0000313" key="8">
    <source>
        <dbReference type="Proteomes" id="UP000314980"/>
    </source>
</evidence>
<dbReference type="SUPFAM" id="SSF46565">
    <property type="entry name" value="Chaperone J-domain"/>
    <property type="match status" value="1"/>
</dbReference>
<feature type="domain" description="J" evidence="6">
    <location>
        <begin position="15"/>
        <end position="80"/>
    </location>
</feature>
<feature type="compositionally biased region" description="Basic and acidic residues" evidence="4">
    <location>
        <begin position="191"/>
        <end position="203"/>
    </location>
</feature>
<dbReference type="Gene3D" id="1.10.287.110">
    <property type="entry name" value="DnaJ domain"/>
    <property type="match status" value="1"/>
</dbReference>
<reference evidence="7" key="2">
    <citation type="submission" date="2025-08" db="UniProtKB">
        <authorList>
            <consortium name="Ensembl"/>
        </authorList>
    </citation>
    <scope>IDENTIFICATION</scope>
</reference>
<reference evidence="8" key="1">
    <citation type="submission" date="2015-09" db="EMBL/GenBank/DDBJ databases">
        <authorList>
            <person name="Sai Rama Sridatta P."/>
        </authorList>
    </citation>
    <scope>NUCLEOTIDE SEQUENCE [LARGE SCALE GENOMIC DNA]</scope>
</reference>
<dbReference type="SMART" id="SM00271">
    <property type="entry name" value="DnaJ"/>
    <property type="match status" value="1"/>
</dbReference>
<dbReference type="GO" id="GO:0005737">
    <property type="term" value="C:cytoplasm"/>
    <property type="evidence" value="ECO:0007669"/>
    <property type="project" value="TreeGrafter"/>
</dbReference>
<evidence type="ECO:0000256" key="4">
    <source>
        <dbReference type="SAM" id="MobiDB-lite"/>
    </source>
</evidence>
<evidence type="ECO:0000256" key="5">
    <source>
        <dbReference type="SAM" id="Phobius"/>
    </source>
</evidence>
<evidence type="ECO:0000259" key="6">
    <source>
        <dbReference type="PROSITE" id="PS50076"/>
    </source>
</evidence>
<dbReference type="GO" id="GO:0031072">
    <property type="term" value="F:heat shock protein binding"/>
    <property type="evidence" value="ECO:0007669"/>
    <property type="project" value="TreeGrafter"/>
</dbReference>
<evidence type="ECO:0000256" key="1">
    <source>
        <dbReference type="ARBA" id="ARBA00022553"/>
    </source>
</evidence>
<keyword evidence="5" id="KW-1133">Transmembrane helix</keyword>
<dbReference type="InterPro" id="IPR056453">
    <property type="entry name" value="HTH_DNAJC9"/>
</dbReference>
<dbReference type="PROSITE" id="PS50076">
    <property type="entry name" value="DNAJ_2"/>
    <property type="match status" value="1"/>
</dbReference>
<dbReference type="GO" id="GO:0005634">
    <property type="term" value="C:nucleus"/>
    <property type="evidence" value="ECO:0007669"/>
    <property type="project" value="TreeGrafter"/>
</dbReference>
<gene>
    <name evidence="7" type="primary">DNAJC9</name>
</gene>
<dbReference type="InterPro" id="IPR001623">
    <property type="entry name" value="DnaJ_domain"/>
</dbReference>
<dbReference type="STRING" id="8187.ENSLCAP00010039721"/>
<dbReference type="AlphaFoldDB" id="A0A4W6EPA1"/>
<dbReference type="PRINTS" id="PR00625">
    <property type="entry name" value="JDOMAIN"/>
</dbReference>
<feature type="region of interest" description="Disordered" evidence="4">
    <location>
        <begin position="266"/>
        <end position="293"/>
    </location>
</feature>
<evidence type="ECO:0000256" key="3">
    <source>
        <dbReference type="ARBA" id="ARBA00071610"/>
    </source>
</evidence>
<dbReference type="InterPro" id="IPR052594">
    <property type="entry name" value="J_domain-containing_protein"/>
</dbReference>
<name>A0A4W6EPA1_LATCA</name>
<dbReference type="Pfam" id="PF23302">
    <property type="entry name" value="HTH_DNAJC9"/>
    <property type="match status" value="1"/>
</dbReference>
<feature type="compositionally biased region" description="Basic and acidic residues" evidence="4">
    <location>
        <begin position="276"/>
        <end position="287"/>
    </location>
</feature>